<dbReference type="Pfam" id="PF02481">
    <property type="entry name" value="DNA_processg_A"/>
    <property type="match status" value="1"/>
</dbReference>
<organism evidence="4 5">
    <name type="scientific">Motiliproteus coralliicola</name>
    <dbReference type="NCBI Taxonomy" id="2283196"/>
    <lineage>
        <taxon>Bacteria</taxon>
        <taxon>Pseudomonadati</taxon>
        <taxon>Pseudomonadota</taxon>
        <taxon>Gammaproteobacteria</taxon>
        <taxon>Oceanospirillales</taxon>
        <taxon>Oceanospirillaceae</taxon>
        <taxon>Motiliproteus</taxon>
    </lineage>
</organism>
<protein>
    <submittedName>
        <fullName evidence="4">DNA-protecting protein DprA</fullName>
    </submittedName>
</protein>
<dbReference type="NCBIfam" id="TIGR00732">
    <property type="entry name" value="dprA"/>
    <property type="match status" value="1"/>
</dbReference>
<feature type="domain" description="Smf/DprA SLOG" evidence="2">
    <location>
        <begin position="89"/>
        <end position="298"/>
    </location>
</feature>
<feature type="domain" description="DprA winged helix" evidence="3">
    <location>
        <begin position="322"/>
        <end position="376"/>
    </location>
</feature>
<evidence type="ECO:0000313" key="5">
    <source>
        <dbReference type="Proteomes" id="UP000253769"/>
    </source>
</evidence>
<comment type="similarity">
    <text evidence="1">Belongs to the DprA/Smf family.</text>
</comment>
<dbReference type="PANTHER" id="PTHR43022">
    <property type="entry name" value="PROTEIN SMF"/>
    <property type="match status" value="1"/>
</dbReference>
<evidence type="ECO:0000313" key="4">
    <source>
        <dbReference type="EMBL" id="RDE18790.1"/>
    </source>
</evidence>
<keyword evidence="5" id="KW-1185">Reference proteome</keyword>
<sequence>MPLPYLRWQPQHIDWLRLSQIPRLGPVALKRLWQSFGSADAILSADYSLLLEAGLSDRLARQIIAIDRQQSSAYLEQVDRWLLQPKHSLLCLDDPDYPQSLLAIEDPPPLLYLIGDAELLSQPQIAIVGSRSATLQGLGNARQLARELSLNGLIPTSGMALGIDASAHQGALEGLGLTVAVLGTGVDQCYPKRHQMLATQILDQGGVLLSELPLGTPPRGPQFPRRNRIISGLSLGLLVVEAALKSGSLVSASLALEQGRELFALPGSIHNPQARGCHQLIRQGAWLVDNAEQILQELAPQLESKQMSATPAPAGGIELTELPNLAPAQRQLLEALGYDPVSLDQLVIRTGLQVDQLQSQILALELQGVIASVAGGYQRC</sequence>
<accession>A0A369W9V5</accession>
<reference evidence="4 5" key="1">
    <citation type="submission" date="2018-07" db="EMBL/GenBank/DDBJ databases">
        <title>Motiliproteus coralliicola sp. nov., a bacterium isolated from Coral.</title>
        <authorList>
            <person name="Wang G."/>
        </authorList>
    </citation>
    <scope>NUCLEOTIDE SEQUENCE [LARGE SCALE GENOMIC DNA]</scope>
    <source>
        <strain evidence="4 5">C34</strain>
    </source>
</reference>
<evidence type="ECO:0000259" key="3">
    <source>
        <dbReference type="Pfam" id="PF17782"/>
    </source>
</evidence>
<gene>
    <name evidence="4" type="primary">dprA</name>
    <name evidence="4" type="ORF">DV711_14310</name>
</gene>
<dbReference type="GO" id="GO:0009294">
    <property type="term" value="P:DNA-mediated transformation"/>
    <property type="evidence" value="ECO:0007669"/>
    <property type="project" value="InterPro"/>
</dbReference>
<dbReference type="OrthoDB" id="9785707at2"/>
<dbReference type="InterPro" id="IPR003488">
    <property type="entry name" value="DprA"/>
</dbReference>
<dbReference type="SUPFAM" id="SSF102405">
    <property type="entry name" value="MCP/YpsA-like"/>
    <property type="match status" value="1"/>
</dbReference>
<dbReference type="AlphaFoldDB" id="A0A369W9V5"/>
<dbReference type="Gene3D" id="3.40.50.450">
    <property type="match status" value="1"/>
</dbReference>
<evidence type="ECO:0000259" key="2">
    <source>
        <dbReference type="Pfam" id="PF02481"/>
    </source>
</evidence>
<dbReference type="SUPFAM" id="SSF47781">
    <property type="entry name" value="RuvA domain 2-like"/>
    <property type="match status" value="1"/>
</dbReference>
<dbReference type="Pfam" id="PF17782">
    <property type="entry name" value="WHD_DprA"/>
    <property type="match status" value="1"/>
</dbReference>
<dbReference type="EMBL" id="QQOH01000004">
    <property type="protein sequence ID" value="RDE18790.1"/>
    <property type="molecule type" value="Genomic_DNA"/>
</dbReference>
<name>A0A369W9V5_9GAMM</name>
<dbReference type="InterPro" id="IPR057666">
    <property type="entry name" value="DrpA_SLOG"/>
</dbReference>
<dbReference type="InterPro" id="IPR036388">
    <property type="entry name" value="WH-like_DNA-bd_sf"/>
</dbReference>
<dbReference type="RefSeq" id="WP_114696405.1">
    <property type="nucleotide sequence ID" value="NZ_QQOH01000004.1"/>
</dbReference>
<dbReference type="Proteomes" id="UP000253769">
    <property type="component" value="Unassembled WGS sequence"/>
</dbReference>
<evidence type="ECO:0000256" key="1">
    <source>
        <dbReference type="ARBA" id="ARBA00006525"/>
    </source>
</evidence>
<dbReference type="PANTHER" id="PTHR43022:SF1">
    <property type="entry name" value="PROTEIN SMF"/>
    <property type="match status" value="1"/>
</dbReference>
<dbReference type="Gene3D" id="1.10.10.10">
    <property type="entry name" value="Winged helix-like DNA-binding domain superfamily/Winged helix DNA-binding domain"/>
    <property type="match status" value="1"/>
</dbReference>
<dbReference type="InterPro" id="IPR010994">
    <property type="entry name" value="RuvA_2-like"/>
</dbReference>
<dbReference type="InterPro" id="IPR041614">
    <property type="entry name" value="DprA_WH"/>
</dbReference>
<proteinExistence type="inferred from homology"/>
<comment type="caution">
    <text evidence="4">The sequence shown here is derived from an EMBL/GenBank/DDBJ whole genome shotgun (WGS) entry which is preliminary data.</text>
</comment>